<evidence type="ECO:0000313" key="1">
    <source>
        <dbReference type="EMBL" id="QBY42291.1"/>
    </source>
</evidence>
<sequence>MADFATLRGWIQYPGQLRKAEALLARWFRWPPSEIERLAVEEFEGYLKEAGEQIKREYGE</sequence>
<dbReference type="AlphaFoldDB" id="A0A4P7KQU8"/>
<dbReference type="KEGG" id="ans:ArsFIN_08360"/>
<organism evidence="1 2">
    <name type="scientific">Arsenophonus nasoniae</name>
    <name type="common">son-killer infecting Nasonia vitripennis</name>
    <dbReference type="NCBI Taxonomy" id="638"/>
    <lineage>
        <taxon>Bacteria</taxon>
        <taxon>Pseudomonadati</taxon>
        <taxon>Pseudomonadota</taxon>
        <taxon>Gammaproteobacteria</taxon>
        <taxon>Enterobacterales</taxon>
        <taxon>Morganellaceae</taxon>
        <taxon>Arsenophonus</taxon>
    </lineage>
</organism>
<accession>A0A4P7KQU8</accession>
<protein>
    <submittedName>
        <fullName evidence="1">Uncharacterized protein</fullName>
    </submittedName>
</protein>
<gene>
    <name evidence="1" type="ORF">ArsFIN_08360</name>
</gene>
<name>A0A4P7KQU8_9GAMM</name>
<dbReference type="EMBL" id="CP038613">
    <property type="protein sequence ID" value="QBY42291.1"/>
    <property type="molecule type" value="Genomic_DNA"/>
</dbReference>
<evidence type="ECO:0000313" key="2">
    <source>
        <dbReference type="Proteomes" id="UP000295134"/>
    </source>
</evidence>
<proteinExistence type="predicted"/>
<dbReference type="Proteomes" id="UP000295134">
    <property type="component" value="Chromosome"/>
</dbReference>
<reference evidence="1 2" key="1">
    <citation type="submission" date="2019-03" db="EMBL/GenBank/DDBJ databases">
        <title>Long-read sequencing reveals hyperdense prophage content in a complex bacterial symbiont genome.</title>
        <authorList>
            <person name="Frost C.L."/>
            <person name="Siozios S."/>
            <person name="Nadal-Jimenez P."/>
            <person name="Brockhurst M.A."/>
            <person name="King K.C."/>
            <person name="Darby A.C."/>
            <person name="Hurst G.D.D."/>
        </authorList>
    </citation>
    <scope>NUCLEOTIDE SEQUENCE [LARGE SCALE GENOMIC DNA]</scope>
    <source>
        <strain evidence="1 2">FIN</strain>
    </source>
</reference>